<dbReference type="EC" id="1.18.1.3" evidence="5"/>
<dbReference type="GO" id="GO:0008860">
    <property type="term" value="F:ferredoxin-NAD+ reductase activity"/>
    <property type="evidence" value="ECO:0007669"/>
    <property type="project" value="UniProtKB-EC"/>
</dbReference>
<evidence type="ECO:0000256" key="1">
    <source>
        <dbReference type="ARBA" id="ARBA00022630"/>
    </source>
</evidence>
<dbReference type="EMBL" id="CP075371">
    <property type="protein sequence ID" value="QVT77882.1"/>
    <property type="molecule type" value="Genomic_DNA"/>
</dbReference>
<feature type="domain" description="FAD/NAD(P)-binding" evidence="4">
    <location>
        <begin position="4"/>
        <end position="299"/>
    </location>
</feature>
<organism evidence="5 6">
    <name type="scientific">Nocardioides aquaticus</name>
    <dbReference type="NCBI Taxonomy" id="160826"/>
    <lineage>
        <taxon>Bacteria</taxon>
        <taxon>Bacillati</taxon>
        <taxon>Actinomycetota</taxon>
        <taxon>Actinomycetes</taxon>
        <taxon>Propionibacteriales</taxon>
        <taxon>Nocardioidaceae</taxon>
        <taxon>Nocardioides</taxon>
    </lineage>
</organism>
<dbReference type="SUPFAM" id="SSF51905">
    <property type="entry name" value="FAD/NAD(P)-binding domain"/>
    <property type="match status" value="2"/>
</dbReference>
<keyword evidence="1" id="KW-0285">Flavoprotein</keyword>
<accession>A0ABX8EFP4</accession>
<dbReference type="RefSeq" id="WP_214057548.1">
    <property type="nucleotide sequence ID" value="NZ_BAAAHS010000198.1"/>
</dbReference>
<evidence type="ECO:0000313" key="6">
    <source>
        <dbReference type="Proteomes" id="UP000679307"/>
    </source>
</evidence>
<dbReference type="InterPro" id="IPR036188">
    <property type="entry name" value="FAD/NAD-bd_sf"/>
</dbReference>
<dbReference type="PRINTS" id="PR00411">
    <property type="entry name" value="PNDRDTASEI"/>
</dbReference>
<keyword evidence="6" id="KW-1185">Reference proteome</keyword>
<dbReference type="Proteomes" id="UP000679307">
    <property type="component" value="Chromosome"/>
</dbReference>
<keyword evidence="3 5" id="KW-0560">Oxidoreductase</keyword>
<dbReference type="InterPro" id="IPR023753">
    <property type="entry name" value="FAD/NAD-binding_dom"/>
</dbReference>
<evidence type="ECO:0000259" key="4">
    <source>
        <dbReference type="Pfam" id="PF07992"/>
    </source>
</evidence>
<evidence type="ECO:0000256" key="2">
    <source>
        <dbReference type="ARBA" id="ARBA00022827"/>
    </source>
</evidence>
<dbReference type="Pfam" id="PF07992">
    <property type="entry name" value="Pyr_redox_2"/>
    <property type="match status" value="1"/>
</dbReference>
<reference evidence="5 6" key="1">
    <citation type="submission" date="2021-05" db="EMBL/GenBank/DDBJ databases">
        <title>Complete genome of Nocardioides aquaticus KCTC 9944T isolated from meromictic and hypersaline Ekho Lake, Antarctica.</title>
        <authorList>
            <person name="Hwang K."/>
            <person name="Kim K.M."/>
            <person name="Choe H."/>
        </authorList>
    </citation>
    <scope>NUCLEOTIDE SEQUENCE [LARGE SCALE GENOMIC DNA]</scope>
    <source>
        <strain evidence="5 6">KCTC 9944</strain>
    </source>
</reference>
<dbReference type="PANTHER" id="PTHR43557">
    <property type="entry name" value="APOPTOSIS-INDUCING FACTOR 1"/>
    <property type="match status" value="1"/>
</dbReference>
<sequence length="396" mass="41700">MKTYDVLVVGGGMVADAAAQALREQGHDGSIGILGEEPVPPFPRPALSKKLWTDPDFTQDGLDPRTAEQTGAEIHLATRVTSVDPQARTVTTADGTELGYGSLLVATGGRPRGVDGLPASDRVLHYRTLTDYQRLRALAGGGARVAVVGGGYIGSEIAAALSQQDCEVTVVHPEQVLGDTRFPEPLAQRFQQLFVDAGVRLLSGTSVDGGEQRGDEVSLRLSDGGVLDVDVVVVGMGIEPAGDVLDGVAERSEDGGIVVDERLRTTAEGVFAAGDVAEYPDRILGRRRVEHVDNASAMGAAVGRIIAGSDETYDHTPMFYSDVLGHGFEAMGSTSTDLETVVDERADGRTVVYYLTDAEVAGVLVWDGDGDELEGAEQLLAAHTRPANPVDLLGRL</sequence>
<evidence type="ECO:0000256" key="3">
    <source>
        <dbReference type="ARBA" id="ARBA00023002"/>
    </source>
</evidence>
<name>A0ABX8EFP4_9ACTN</name>
<dbReference type="SUPFAM" id="SSF55424">
    <property type="entry name" value="FAD/NAD-linked reductases, dimerisation (C-terminal) domain"/>
    <property type="match status" value="1"/>
</dbReference>
<dbReference type="PRINTS" id="PR00368">
    <property type="entry name" value="FADPNR"/>
</dbReference>
<protein>
    <submittedName>
        <fullName evidence="5">Benzene 1,2-dioxygenase system ferredoxin--NAD(+) reductase subunit</fullName>
        <ecNumber evidence="5">1.18.1.3</ecNumber>
    </submittedName>
</protein>
<gene>
    <name evidence="5" type="primary">bedA</name>
    <name evidence="5" type="ORF">ENKNEFLB_00251</name>
</gene>
<proteinExistence type="predicted"/>
<dbReference type="InterPro" id="IPR050446">
    <property type="entry name" value="FAD-oxidoreductase/Apoptosis"/>
</dbReference>
<dbReference type="PANTHER" id="PTHR43557:SF4">
    <property type="entry name" value="APOPTOSIS-INDUCING FACTOR 1, MITOCHONDRIAL"/>
    <property type="match status" value="1"/>
</dbReference>
<dbReference type="Gene3D" id="3.30.390.30">
    <property type="match status" value="1"/>
</dbReference>
<keyword evidence="2" id="KW-0274">FAD</keyword>
<evidence type="ECO:0000313" key="5">
    <source>
        <dbReference type="EMBL" id="QVT77882.1"/>
    </source>
</evidence>
<dbReference type="InterPro" id="IPR016156">
    <property type="entry name" value="FAD/NAD-linked_Rdtase_dimer_sf"/>
</dbReference>
<dbReference type="Gene3D" id="3.50.50.60">
    <property type="entry name" value="FAD/NAD(P)-binding domain"/>
    <property type="match status" value="2"/>
</dbReference>